<dbReference type="Proteomes" id="UP000562027">
    <property type="component" value="Unassembled WGS sequence"/>
</dbReference>
<feature type="chain" id="PRO_5032653261" description="DUF2796 domain-containing protein" evidence="1">
    <location>
        <begin position="22"/>
        <end position="174"/>
    </location>
</feature>
<dbReference type="InterPro" id="IPR021253">
    <property type="entry name" value="ZrgA-like"/>
</dbReference>
<protein>
    <recommendedName>
        <fullName evidence="4">DUF2796 domain-containing protein</fullName>
    </recommendedName>
</protein>
<keyword evidence="3" id="KW-1185">Reference proteome</keyword>
<gene>
    <name evidence="2" type="ORF">HNP55_001177</name>
</gene>
<dbReference type="Pfam" id="PF10986">
    <property type="entry name" value="ZrgA"/>
    <property type="match status" value="1"/>
</dbReference>
<dbReference type="EMBL" id="JACHLP010000002">
    <property type="protein sequence ID" value="MBB4842662.1"/>
    <property type="molecule type" value="Genomic_DNA"/>
</dbReference>
<name>A0A840L7K1_9BURK</name>
<evidence type="ECO:0008006" key="4">
    <source>
        <dbReference type="Google" id="ProtNLM"/>
    </source>
</evidence>
<feature type="signal peptide" evidence="1">
    <location>
        <begin position="1"/>
        <end position="21"/>
    </location>
</feature>
<dbReference type="AlphaFoldDB" id="A0A840L7K1"/>
<comment type="caution">
    <text evidence="2">The sequence shown here is derived from an EMBL/GenBank/DDBJ whole genome shotgun (WGS) entry which is preliminary data.</text>
</comment>
<accession>A0A840L7K1</accession>
<dbReference type="RefSeq" id="WP_184297163.1">
    <property type="nucleotide sequence ID" value="NZ_JACHLP010000002.1"/>
</dbReference>
<reference evidence="2 3" key="1">
    <citation type="submission" date="2020-08" db="EMBL/GenBank/DDBJ databases">
        <title>Functional genomics of gut bacteria from endangered species of beetles.</title>
        <authorList>
            <person name="Carlos-Shanley C."/>
        </authorList>
    </citation>
    <scope>NUCLEOTIDE SEQUENCE [LARGE SCALE GENOMIC DNA]</scope>
    <source>
        <strain evidence="2 3">S00239</strain>
    </source>
</reference>
<keyword evidence="1" id="KW-0732">Signal</keyword>
<evidence type="ECO:0000256" key="1">
    <source>
        <dbReference type="SAM" id="SignalP"/>
    </source>
</evidence>
<evidence type="ECO:0000313" key="2">
    <source>
        <dbReference type="EMBL" id="MBB4842662.1"/>
    </source>
</evidence>
<organism evidence="2 3">
    <name type="scientific">Roseateles oligotrophus</name>
    <dbReference type="NCBI Taxonomy" id="1769250"/>
    <lineage>
        <taxon>Bacteria</taxon>
        <taxon>Pseudomonadati</taxon>
        <taxon>Pseudomonadota</taxon>
        <taxon>Betaproteobacteria</taxon>
        <taxon>Burkholderiales</taxon>
        <taxon>Sphaerotilaceae</taxon>
        <taxon>Roseateles</taxon>
    </lineage>
</organism>
<evidence type="ECO:0000313" key="3">
    <source>
        <dbReference type="Proteomes" id="UP000562027"/>
    </source>
</evidence>
<sequence length="174" mass="19029">MKIHLHFVALFALAAALPAWAHVHQHGVARLDVALEGQTLTLQLNIPMDSLLGYERRPRTVAEREAAAAVLAGLDPGSALWQPNPEAQCGLVKTTLVAPLLQSPAQPGVKDAEHADLDGSWEFRCAQADQLSSIELGLFDAFKRLQRLQVQVAGPKGQIKRELKRPNKLLNLTR</sequence>
<proteinExistence type="predicted"/>